<dbReference type="VEuPathDB" id="TriTrypDB:TcCLB.511277.280"/>
<dbReference type="OMA" id="GNCVIVT"/>
<dbReference type="VEuPathDB" id="TriTrypDB:ECC02_001156"/>
<accession>A0A2V2X9W9</accession>
<dbReference type="OrthoDB" id="266618at2759"/>
<dbReference type="VEuPathDB" id="TriTrypDB:TcCL_NonESM01254"/>
<dbReference type="SMR" id="A0A2V2X9W9"/>
<dbReference type="VEuPathDB" id="TriTrypDB:TcG_05910"/>
<name>A0A2V2X9W9_TRYCR</name>
<dbReference type="VEuPathDB" id="TriTrypDB:TCDM_02344"/>
<dbReference type="VEuPathDB" id="TriTrypDB:TCSYLVIO_006178"/>
<feature type="coiled-coil region" evidence="1">
    <location>
        <begin position="167"/>
        <end position="245"/>
    </location>
</feature>
<dbReference type="VEuPathDB" id="TriTrypDB:BCY84_00575"/>
<evidence type="ECO:0000313" key="2">
    <source>
        <dbReference type="EMBL" id="PWV17551.1"/>
    </source>
</evidence>
<dbReference type="Proteomes" id="UP000246078">
    <property type="component" value="Unassembled WGS sequence"/>
</dbReference>
<dbReference type="VEuPathDB" id="TriTrypDB:C3747_18g189"/>
<dbReference type="VEuPathDB" id="TriTrypDB:TcBrA4_0084370"/>
<reference evidence="2 3" key="1">
    <citation type="journal article" date="2018" name="Microb. Genom.">
        <title>Expanding an expanded genome: long-read sequencing of Trypanosoma cruzi.</title>
        <authorList>
            <person name="Berna L."/>
            <person name="Rodriguez M."/>
            <person name="Chiribao M.L."/>
            <person name="Parodi-Talice A."/>
            <person name="Pita S."/>
            <person name="Rijo G."/>
            <person name="Alvarez-Valin F."/>
            <person name="Robello C."/>
        </authorList>
    </citation>
    <scope>NUCLEOTIDE SEQUENCE [LARGE SCALE GENOMIC DNA]</scope>
    <source>
        <strain evidence="2 3">TCC</strain>
    </source>
</reference>
<gene>
    <name evidence="2" type="ORF">C3747_18g189</name>
</gene>
<dbReference type="VEuPathDB" id="TriTrypDB:Tc_MARK_4888"/>
<evidence type="ECO:0000313" key="3">
    <source>
        <dbReference type="Proteomes" id="UP000246078"/>
    </source>
</evidence>
<evidence type="ECO:0000256" key="1">
    <source>
        <dbReference type="SAM" id="Coils"/>
    </source>
</evidence>
<organism evidence="2 3">
    <name type="scientific">Trypanosoma cruzi</name>
    <dbReference type="NCBI Taxonomy" id="5693"/>
    <lineage>
        <taxon>Eukaryota</taxon>
        <taxon>Discoba</taxon>
        <taxon>Euglenozoa</taxon>
        <taxon>Kinetoplastea</taxon>
        <taxon>Metakinetoplastina</taxon>
        <taxon>Trypanosomatida</taxon>
        <taxon>Trypanosomatidae</taxon>
        <taxon>Trypanosoma</taxon>
        <taxon>Schizotrypanum</taxon>
    </lineage>
</organism>
<dbReference type="EMBL" id="PRFC01000018">
    <property type="protein sequence ID" value="PWV17551.1"/>
    <property type="molecule type" value="Genomic_DNA"/>
</dbReference>
<protein>
    <submittedName>
        <fullName evidence="2">Uncharacterized protein</fullName>
    </submittedName>
</protein>
<dbReference type="AlphaFoldDB" id="A0A2V2X9W9"/>
<comment type="caution">
    <text evidence="2">The sequence shown here is derived from an EMBL/GenBank/DDBJ whole genome shotgun (WGS) entry which is preliminary data.</text>
</comment>
<keyword evidence="1" id="KW-0175">Coiled coil</keyword>
<proteinExistence type="predicted"/>
<feature type="coiled-coil region" evidence="1">
    <location>
        <begin position="356"/>
        <end position="447"/>
    </location>
</feature>
<dbReference type="VEuPathDB" id="TriTrypDB:C4B63_4g323"/>
<sequence length="452" mass="51838">MDQSSEETHVENAGGNCVIVTTLMSSATDTSNRHHIPNFFQPDVQKAFDPGNRWPPLLPLAPRSNPSAHPENNYAGAFTKTDPCSSSCRVISCENGLSEKRQSENHWRSSSASVSLDPQALVPMDANMTSSSWAVKRTAQLGPLVVVKRSKKPNALEHITPLSEVEMMSLQREVDNLRIQLKRSNEKLEEARSEAGQQFLERTRELEESHREEERRHRQQFQEALSGLRAENEELASRVRCMQDNAGLAAVREREKLQTEWSNRLSENENQWRQRLAVAQQHWEECVDDQVQEKHEALRQVHELAGVVKELEMTLQQVTREKCWVEQELETLLSKQNQGKDRCVCAKGETIDVGTRGALEGEAMELRRMLKELEGREAALLVQLEICGKERVVQEEKLEKQLQQVRQELEIERRRGSDVVKLYSSQIESLHQQLSDALRRNKQLTKELARFQ</sequence>